<dbReference type="EMBL" id="VYKK01000007">
    <property type="protein sequence ID" value="KAA9005831.1"/>
    <property type="molecule type" value="Genomic_DNA"/>
</dbReference>
<dbReference type="AlphaFoldDB" id="A0A5J5GCR5"/>
<evidence type="ECO:0000313" key="2">
    <source>
        <dbReference type="EMBL" id="KAA9005831.1"/>
    </source>
</evidence>
<keyword evidence="3" id="KW-1185">Reference proteome</keyword>
<feature type="transmembrane region" description="Helical" evidence="1">
    <location>
        <begin position="150"/>
        <end position="176"/>
    </location>
</feature>
<dbReference type="OrthoDB" id="5198189at2"/>
<accession>A0A5J5GCR5</accession>
<dbReference type="RefSeq" id="WP_150457532.1">
    <property type="nucleotide sequence ID" value="NZ_VYKK01000007.1"/>
</dbReference>
<comment type="caution">
    <text evidence="2">The sequence shown here is derived from an EMBL/GenBank/DDBJ whole genome shotgun (WGS) entry which is preliminary data.</text>
</comment>
<name>A0A5J5GCR5_9BACL</name>
<evidence type="ECO:0000313" key="3">
    <source>
        <dbReference type="Proteomes" id="UP000367750"/>
    </source>
</evidence>
<keyword evidence="1" id="KW-1133">Transmembrane helix</keyword>
<sequence>MGRSRIAFLLVILLFGAGLALTSLVLQMYYLPASLVLLAAAMAPFFARFELRRVEAREIVLLAVLAAMAAMGRVAFAPLPSVQPTSFVIIVTALVFGGESGFLVGAVAALVSNLFLGQGPWTPWQMFAWGLMGASAGWLRHPLLLLRSRILLCLFGAVWGFLFGWIMNIWTLLTIPDALNWATVLLKYSASVPFDLAHAAANTVLLALFARPWVRTLTRFKVKYGLLDGGRD</sequence>
<dbReference type="InterPro" id="IPR009825">
    <property type="entry name" value="ECF_substrate-spec-like"/>
</dbReference>
<dbReference type="Gene3D" id="1.10.1760.20">
    <property type="match status" value="1"/>
</dbReference>
<feature type="transmembrane region" description="Helical" evidence="1">
    <location>
        <begin position="30"/>
        <end position="47"/>
    </location>
</feature>
<protein>
    <submittedName>
        <fullName evidence="2">ECF transporter S component</fullName>
    </submittedName>
</protein>
<feature type="transmembrane region" description="Helical" evidence="1">
    <location>
        <begin position="196"/>
        <end position="214"/>
    </location>
</feature>
<feature type="transmembrane region" description="Helical" evidence="1">
    <location>
        <begin position="59"/>
        <end position="76"/>
    </location>
</feature>
<dbReference type="Pfam" id="PF07155">
    <property type="entry name" value="ECF-ribofla_trS"/>
    <property type="match status" value="1"/>
</dbReference>
<dbReference type="GO" id="GO:0016020">
    <property type="term" value="C:membrane"/>
    <property type="evidence" value="ECO:0007669"/>
    <property type="project" value="InterPro"/>
</dbReference>
<feature type="transmembrane region" description="Helical" evidence="1">
    <location>
        <begin position="88"/>
        <end position="116"/>
    </location>
</feature>
<evidence type="ECO:0000256" key="1">
    <source>
        <dbReference type="SAM" id="Phobius"/>
    </source>
</evidence>
<reference evidence="2 3" key="1">
    <citation type="submission" date="2019-09" db="EMBL/GenBank/DDBJ databases">
        <title>Bacillus ochoae sp. nov., Paenibacillus whitsoniae sp. nov., Paenibacillus spiritus sp. nov. Isolated from the Mars Exploration Rover during spacecraft assembly.</title>
        <authorList>
            <person name="Seuylemezian A."/>
            <person name="Vaishampayan P."/>
        </authorList>
    </citation>
    <scope>NUCLEOTIDE SEQUENCE [LARGE SCALE GENOMIC DNA]</scope>
    <source>
        <strain evidence="2 3">MER_111</strain>
    </source>
</reference>
<gene>
    <name evidence="2" type="ORF">F4V43_07065</name>
</gene>
<dbReference type="Proteomes" id="UP000367750">
    <property type="component" value="Unassembled WGS sequence"/>
</dbReference>
<organism evidence="2 3">
    <name type="scientific">Paenibacillus spiritus</name>
    <dbReference type="NCBI Taxonomy" id="2496557"/>
    <lineage>
        <taxon>Bacteria</taxon>
        <taxon>Bacillati</taxon>
        <taxon>Bacillota</taxon>
        <taxon>Bacilli</taxon>
        <taxon>Bacillales</taxon>
        <taxon>Paenibacillaceae</taxon>
        <taxon>Paenibacillus</taxon>
    </lineage>
</organism>
<keyword evidence="1" id="KW-0472">Membrane</keyword>
<proteinExistence type="predicted"/>
<keyword evidence="1" id="KW-0812">Transmembrane</keyword>